<keyword evidence="1" id="KW-0472">Membrane</keyword>
<evidence type="ECO:0000256" key="1">
    <source>
        <dbReference type="SAM" id="Phobius"/>
    </source>
</evidence>
<reference evidence="3 4" key="1">
    <citation type="submission" date="2019-11" db="EMBL/GenBank/DDBJ databases">
        <authorList>
            <person name="Zheng R.K."/>
            <person name="Sun C.M."/>
        </authorList>
    </citation>
    <scope>NUCLEOTIDE SEQUENCE [LARGE SCALE GENOMIC DNA]</scope>
    <source>
        <strain evidence="3 4">WC007</strain>
    </source>
</reference>
<keyword evidence="1" id="KW-0812">Transmembrane</keyword>
<dbReference type="PANTHER" id="PTHR43283:SF7">
    <property type="entry name" value="BETA-LACTAMASE-RELATED DOMAIN-CONTAINING PROTEIN"/>
    <property type="match status" value="1"/>
</dbReference>
<organism evidence="3 4">
    <name type="scientific">Maribellus comscasis</name>
    <dbReference type="NCBI Taxonomy" id="2681766"/>
    <lineage>
        <taxon>Bacteria</taxon>
        <taxon>Pseudomonadati</taxon>
        <taxon>Bacteroidota</taxon>
        <taxon>Bacteroidia</taxon>
        <taxon>Marinilabiliales</taxon>
        <taxon>Prolixibacteraceae</taxon>
        <taxon>Maribellus</taxon>
    </lineage>
</organism>
<evidence type="ECO:0000313" key="3">
    <source>
        <dbReference type="EMBL" id="QGY44791.1"/>
    </source>
</evidence>
<sequence>MRSSKIFLFLVENQNQVKMKRNRVKRGILFFVVVLIAAVVWFVWPRLPIITAFAAKGMCSSIFLADKEQARVQAEDLSFFPISLAKSVVDFDEKSVTSTVFGLAKRKAIYREGLGAVLVLDTPENELKKFEFQFPTPEYSQDTIFWPKGDLLPDTLPEGLNTVRLNELLDTCFDAPGSEPFKKTLGIAVVFNNQLVAEKYLDGYDYKTMFHGWSMTKTITGVLAGILADEGKLTVDEPAGFPEWNEDQHKNISVKDIIQMSSGLDWYENYFTISDATVMLMQNDDMLASILDNKVKYEPGTYWNYSSGDANLLSGIIRNRMNNDESYHKFIYTKLLYPTGMLHTKVETDAAGLFVASSYSYGSTRDWARFGMLFLNDGIFAGDTVISKSWVDFMKTPAKASNGNYAGTFWLKESNPEQALKDVPEDVFFADGFLGQRIYVIPSKKLVVVRMGYGYSNFDLNNLLGGIIKTLPVE</sequence>
<dbReference type="InterPro" id="IPR050789">
    <property type="entry name" value="Diverse_Enzym_Activities"/>
</dbReference>
<dbReference type="PANTHER" id="PTHR43283">
    <property type="entry name" value="BETA-LACTAMASE-RELATED"/>
    <property type="match status" value="1"/>
</dbReference>
<protein>
    <submittedName>
        <fullName evidence="3">Serine hydrolase</fullName>
    </submittedName>
</protein>
<feature type="domain" description="Beta-lactamase-related" evidence="2">
    <location>
        <begin position="186"/>
        <end position="451"/>
    </location>
</feature>
<dbReference type="InterPro" id="IPR012338">
    <property type="entry name" value="Beta-lactam/transpept-like"/>
</dbReference>
<gene>
    <name evidence="3" type="ORF">GM418_14270</name>
</gene>
<dbReference type="GO" id="GO:0016787">
    <property type="term" value="F:hydrolase activity"/>
    <property type="evidence" value="ECO:0007669"/>
    <property type="project" value="UniProtKB-KW"/>
</dbReference>
<dbReference type="Pfam" id="PF00144">
    <property type="entry name" value="Beta-lactamase"/>
    <property type="match status" value="1"/>
</dbReference>
<evidence type="ECO:0000259" key="2">
    <source>
        <dbReference type="Pfam" id="PF00144"/>
    </source>
</evidence>
<keyword evidence="4" id="KW-1185">Reference proteome</keyword>
<dbReference type="EMBL" id="CP046401">
    <property type="protein sequence ID" value="QGY44791.1"/>
    <property type="molecule type" value="Genomic_DNA"/>
</dbReference>
<dbReference type="Gene3D" id="3.40.710.10">
    <property type="entry name" value="DD-peptidase/beta-lactamase superfamily"/>
    <property type="match status" value="1"/>
</dbReference>
<dbReference type="AlphaFoldDB" id="A0A6I6JQY4"/>
<proteinExistence type="predicted"/>
<dbReference type="SUPFAM" id="SSF56601">
    <property type="entry name" value="beta-lactamase/transpeptidase-like"/>
    <property type="match status" value="1"/>
</dbReference>
<keyword evidence="1" id="KW-1133">Transmembrane helix</keyword>
<feature type="transmembrane region" description="Helical" evidence="1">
    <location>
        <begin position="27"/>
        <end position="44"/>
    </location>
</feature>
<name>A0A6I6JQY4_9BACT</name>
<dbReference type="KEGG" id="mcos:GM418_14270"/>
<dbReference type="InterPro" id="IPR001466">
    <property type="entry name" value="Beta-lactam-related"/>
</dbReference>
<evidence type="ECO:0000313" key="4">
    <source>
        <dbReference type="Proteomes" id="UP000428260"/>
    </source>
</evidence>
<dbReference type="Proteomes" id="UP000428260">
    <property type="component" value="Chromosome"/>
</dbReference>
<accession>A0A6I6JQY4</accession>
<keyword evidence="3" id="KW-0378">Hydrolase</keyword>